<evidence type="ECO:0000256" key="2">
    <source>
        <dbReference type="ARBA" id="ARBA00007951"/>
    </source>
</evidence>
<sequence>MQDRTTRPRPTPAQLRWQRAGLGMFVHFGVNTFAGREWSDGSLPPSIFDPSALDAEQWARAAVSLGAASVVLTAKHHDGFCLWPTRTTDYSVASSPWRGGAGDVVGELAKACAAHGLGLGLYLSPWDRHAPEYDDPERYDDLYAAQLTELMTGYGDLVEVWFDGAGSEGRVYDWPRYMEIVRRHQPDAMIFNMGEPTIRWIGNEDGLAADPVDYTADSVPLSQYVTGAASLPTRIYLPPECDVSIRRGWFWHEDEEPKGLDHLLAIHLASIGLGANLLLNVPPSRSGLIDERDLRRIGEFRRELDARFGAPVATRLTPRGPGVWDAVLPWPVEAGHLELREALEQGQRATAHEVRNGVEGDMDGEGALLARGGSIGVRRIHPLSESSGPSAGPVLLSALTVRTDRDVELAEVLVHPATASPIVPRLPEGYQASTEAPE</sequence>
<dbReference type="SUPFAM" id="SSF51445">
    <property type="entry name" value="(Trans)glycosidases"/>
    <property type="match status" value="1"/>
</dbReference>
<evidence type="ECO:0000313" key="9">
    <source>
        <dbReference type="Proteomes" id="UP001259347"/>
    </source>
</evidence>
<dbReference type="EC" id="3.2.1.51" evidence="3"/>
<dbReference type="GO" id="GO:0004560">
    <property type="term" value="F:alpha-L-fucosidase activity"/>
    <property type="evidence" value="ECO:0007669"/>
    <property type="project" value="UniProtKB-EC"/>
</dbReference>
<organism evidence="8 9">
    <name type="scientific">Microbacterium resistens</name>
    <dbReference type="NCBI Taxonomy" id="156977"/>
    <lineage>
        <taxon>Bacteria</taxon>
        <taxon>Bacillati</taxon>
        <taxon>Actinomycetota</taxon>
        <taxon>Actinomycetes</taxon>
        <taxon>Micrococcales</taxon>
        <taxon>Microbacteriaceae</taxon>
        <taxon>Microbacterium</taxon>
    </lineage>
</organism>
<name>A0ABU1SAK6_9MICO</name>
<gene>
    <name evidence="8" type="ORF">J2Y69_001227</name>
</gene>
<dbReference type="PANTHER" id="PTHR10030:SF37">
    <property type="entry name" value="ALPHA-L-FUCOSIDASE-RELATED"/>
    <property type="match status" value="1"/>
</dbReference>
<feature type="domain" description="Glycoside hydrolase family 29 N-terminal" evidence="7">
    <location>
        <begin position="46"/>
        <end position="297"/>
    </location>
</feature>
<evidence type="ECO:0000256" key="4">
    <source>
        <dbReference type="ARBA" id="ARBA00022729"/>
    </source>
</evidence>
<dbReference type="InterPro" id="IPR016286">
    <property type="entry name" value="FUC_metazoa-typ"/>
</dbReference>
<dbReference type="EMBL" id="JAVDUM010000004">
    <property type="protein sequence ID" value="MDR6866634.1"/>
    <property type="molecule type" value="Genomic_DNA"/>
</dbReference>
<dbReference type="PRINTS" id="PR00741">
    <property type="entry name" value="GLHYDRLASE29"/>
</dbReference>
<dbReference type="InterPro" id="IPR000933">
    <property type="entry name" value="Glyco_hydro_29"/>
</dbReference>
<keyword evidence="4" id="KW-0732">Signal</keyword>
<comment type="caution">
    <text evidence="8">The sequence shown here is derived from an EMBL/GenBank/DDBJ whole genome shotgun (WGS) entry which is preliminary data.</text>
</comment>
<dbReference type="Pfam" id="PF01120">
    <property type="entry name" value="Alpha_L_fucos"/>
    <property type="match status" value="1"/>
</dbReference>
<dbReference type="PANTHER" id="PTHR10030">
    <property type="entry name" value="ALPHA-L-FUCOSIDASE"/>
    <property type="match status" value="1"/>
</dbReference>
<evidence type="ECO:0000256" key="1">
    <source>
        <dbReference type="ARBA" id="ARBA00004071"/>
    </source>
</evidence>
<dbReference type="InterPro" id="IPR057739">
    <property type="entry name" value="Glyco_hydro_29_N"/>
</dbReference>
<evidence type="ECO:0000256" key="6">
    <source>
        <dbReference type="ARBA" id="ARBA00023295"/>
    </source>
</evidence>
<evidence type="ECO:0000256" key="3">
    <source>
        <dbReference type="ARBA" id="ARBA00012662"/>
    </source>
</evidence>
<comment type="similarity">
    <text evidence="2">Belongs to the glycosyl hydrolase 29 family.</text>
</comment>
<dbReference type="Gene3D" id="3.20.20.80">
    <property type="entry name" value="Glycosidases"/>
    <property type="match status" value="1"/>
</dbReference>
<reference evidence="8 9" key="1">
    <citation type="submission" date="2023-07" db="EMBL/GenBank/DDBJ databases">
        <title>Sorghum-associated microbial communities from plants grown in Nebraska, USA.</title>
        <authorList>
            <person name="Schachtman D."/>
        </authorList>
    </citation>
    <scope>NUCLEOTIDE SEQUENCE [LARGE SCALE GENOMIC DNA]</scope>
    <source>
        <strain evidence="8 9">2980</strain>
    </source>
</reference>
<evidence type="ECO:0000259" key="7">
    <source>
        <dbReference type="Pfam" id="PF01120"/>
    </source>
</evidence>
<keyword evidence="5 8" id="KW-0378">Hydrolase</keyword>
<proteinExistence type="inferred from homology"/>
<dbReference type="Proteomes" id="UP001259347">
    <property type="component" value="Unassembled WGS sequence"/>
</dbReference>
<accession>A0ABU1SAK6</accession>
<evidence type="ECO:0000256" key="5">
    <source>
        <dbReference type="ARBA" id="ARBA00022801"/>
    </source>
</evidence>
<keyword evidence="6 8" id="KW-0326">Glycosidase</keyword>
<comment type="function">
    <text evidence="1">Alpha-L-fucosidase is responsible for hydrolyzing the alpha-1,6-linked fucose joined to the reducing-end N-acetylglucosamine of the carbohydrate moieties of glycoproteins.</text>
</comment>
<keyword evidence="9" id="KW-1185">Reference proteome</keyword>
<dbReference type="InterPro" id="IPR017853">
    <property type="entry name" value="GH"/>
</dbReference>
<evidence type="ECO:0000313" key="8">
    <source>
        <dbReference type="EMBL" id="MDR6866634.1"/>
    </source>
</evidence>
<protein>
    <recommendedName>
        <fullName evidence="3">alpha-L-fucosidase</fullName>
        <ecNumber evidence="3">3.2.1.51</ecNumber>
    </recommendedName>
</protein>
<dbReference type="SMART" id="SM00812">
    <property type="entry name" value="Alpha_L_fucos"/>
    <property type="match status" value="1"/>
</dbReference>